<dbReference type="EMBL" id="ML178856">
    <property type="protein sequence ID" value="TFK96728.1"/>
    <property type="molecule type" value="Genomic_DNA"/>
</dbReference>
<dbReference type="AlphaFoldDB" id="A0A5C3Q990"/>
<dbReference type="Proteomes" id="UP000305067">
    <property type="component" value="Unassembled WGS sequence"/>
</dbReference>
<gene>
    <name evidence="1" type="ORF">BDV98DRAFT_575776</name>
</gene>
<evidence type="ECO:0000313" key="1">
    <source>
        <dbReference type="EMBL" id="TFK96728.1"/>
    </source>
</evidence>
<evidence type="ECO:0000313" key="2">
    <source>
        <dbReference type="Proteomes" id="UP000305067"/>
    </source>
</evidence>
<name>A0A5C3Q990_9AGAR</name>
<protein>
    <submittedName>
        <fullName evidence="1">Uncharacterized protein</fullName>
    </submittedName>
</protein>
<proteinExistence type="predicted"/>
<reference evidence="1 2" key="1">
    <citation type="journal article" date="2019" name="Nat. Ecol. Evol.">
        <title>Megaphylogeny resolves global patterns of mushroom evolution.</title>
        <authorList>
            <person name="Varga T."/>
            <person name="Krizsan K."/>
            <person name="Foldi C."/>
            <person name="Dima B."/>
            <person name="Sanchez-Garcia M."/>
            <person name="Sanchez-Ramirez S."/>
            <person name="Szollosi G.J."/>
            <person name="Szarkandi J.G."/>
            <person name="Papp V."/>
            <person name="Albert L."/>
            <person name="Andreopoulos W."/>
            <person name="Angelini C."/>
            <person name="Antonin V."/>
            <person name="Barry K.W."/>
            <person name="Bougher N.L."/>
            <person name="Buchanan P."/>
            <person name="Buyck B."/>
            <person name="Bense V."/>
            <person name="Catcheside P."/>
            <person name="Chovatia M."/>
            <person name="Cooper J."/>
            <person name="Damon W."/>
            <person name="Desjardin D."/>
            <person name="Finy P."/>
            <person name="Geml J."/>
            <person name="Haridas S."/>
            <person name="Hughes K."/>
            <person name="Justo A."/>
            <person name="Karasinski D."/>
            <person name="Kautmanova I."/>
            <person name="Kiss B."/>
            <person name="Kocsube S."/>
            <person name="Kotiranta H."/>
            <person name="LaButti K.M."/>
            <person name="Lechner B.E."/>
            <person name="Liimatainen K."/>
            <person name="Lipzen A."/>
            <person name="Lukacs Z."/>
            <person name="Mihaltcheva S."/>
            <person name="Morgado L.N."/>
            <person name="Niskanen T."/>
            <person name="Noordeloos M.E."/>
            <person name="Ohm R.A."/>
            <person name="Ortiz-Santana B."/>
            <person name="Ovrebo C."/>
            <person name="Racz N."/>
            <person name="Riley R."/>
            <person name="Savchenko A."/>
            <person name="Shiryaev A."/>
            <person name="Soop K."/>
            <person name="Spirin V."/>
            <person name="Szebenyi C."/>
            <person name="Tomsovsky M."/>
            <person name="Tulloss R.E."/>
            <person name="Uehling J."/>
            <person name="Grigoriev I.V."/>
            <person name="Vagvolgyi C."/>
            <person name="Papp T."/>
            <person name="Martin F.M."/>
            <person name="Miettinen O."/>
            <person name="Hibbett D.S."/>
            <person name="Nagy L.G."/>
        </authorList>
    </citation>
    <scope>NUCLEOTIDE SEQUENCE [LARGE SCALE GENOMIC DNA]</scope>
    <source>
        <strain evidence="1 2">CBS 309.79</strain>
    </source>
</reference>
<organism evidence="1 2">
    <name type="scientific">Pterulicium gracile</name>
    <dbReference type="NCBI Taxonomy" id="1884261"/>
    <lineage>
        <taxon>Eukaryota</taxon>
        <taxon>Fungi</taxon>
        <taxon>Dikarya</taxon>
        <taxon>Basidiomycota</taxon>
        <taxon>Agaricomycotina</taxon>
        <taxon>Agaricomycetes</taxon>
        <taxon>Agaricomycetidae</taxon>
        <taxon>Agaricales</taxon>
        <taxon>Pleurotineae</taxon>
        <taxon>Pterulaceae</taxon>
        <taxon>Pterulicium</taxon>
    </lineage>
</organism>
<keyword evidence="2" id="KW-1185">Reference proteome</keyword>
<accession>A0A5C3Q990</accession>
<sequence length="190" mass="20902">MEVGSAPLGCGIRGSSHLQAAAASTYAFQCLVLPSSQPKHHSRLPLRVVGEAPFLPSTRFDPSFDASTGNERILKLVTRRHSKGANGSSIDVFPNLRHLGLLLFAPSIGKVVDMLESRRVSSPQLGVSLFRCRLTGTMSDYLHHDNKHIQTQTARLAVNSILSSYHSRSRSISSWWSPCEHVHHIESVLQ</sequence>